<name>G0U1Q2_TRYVY</name>
<sequence length="355" mass="38603">MLRTVLLVDGSEAVNCSADYLPTRLLALRPQLHAFVHTYFDENPLAALGVVVMRDGVAHRICSCTTNATDILQALEVKYFLFGGSGAMSLENGLRLALSELVELKRIAKRLRQDGVDTGNGSNGSRGPTLEQPSARLRIVVISSSVTLVDPHDVFAVQRLVARLRVRVDVISFSGAVHALEEAAAVTGGMLHTPLGYDHLTTILRRLAAPDKMAARREGEKSPMIRIGFPLHMESAEAEVERRRFIACPQCGLVQTATPSTCHLCKLLICSVPLMHCTFIAHNDLCAPSHKMKRGRHVAMQQLPLQAMRLMRGVCKGFSRSLPNVCGISMLTHVLWGAVGNGVVHPAAQWSAQVA</sequence>
<dbReference type="PANTHER" id="PTHR12695">
    <property type="entry name" value="GENERAL TRANSCRIPTION FACTOR IIH SUBUNIT 2"/>
    <property type="match status" value="1"/>
</dbReference>
<dbReference type="AlphaFoldDB" id="G0U1Q2"/>
<reference evidence="2" key="1">
    <citation type="journal article" date="2012" name="Proc. Natl. Acad. Sci. U.S.A.">
        <title>Antigenic diversity is generated by distinct evolutionary mechanisms in African trypanosome species.</title>
        <authorList>
            <person name="Jackson A.P."/>
            <person name="Berry A."/>
            <person name="Aslett M."/>
            <person name="Allison H.C."/>
            <person name="Burton P."/>
            <person name="Vavrova-Anderson J."/>
            <person name="Brown R."/>
            <person name="Browne H."/>
            <person name="Corton N."/>
            <person name="Hauser H."/>
            <person name="Gamble J."/>
            <person name="Gilderthorp R."/>
            <person name="Marcello L."/>
            <person name="McQuillan J."/>
            <person name="Otto T.D."/>
            <person name="Quail M.A."/>
            <person name="Sanders M.J."/>
            <person name="van Tonder A."/>
            <person name="Ginger M.L."/>
            <person name="Field M.C."/>
            <person name="Barry J.D."/>
            <person name="Hertz-Fowler C."/>
            <person name="Berriman M."/>
        </authorList>
    </citation>
    <scope>NUCLEOTIDE SEQUENCE</scope>
    <source>
        <strain evidence="2">Y486</strain>
    </source>
</reference>
<gene>
    <name evidence="2" type="ORF">TVY486_0806160</name>
</gene>
<dbReference type="VEuPathDB" id="TriTrypDB:TvY486_0806160"/>
<dbReference type="InterPro" id="IPR007198">
    <property type="entry name" value="Ssl1-like"/>
</dbReference>
<dbReference type="GO" id="GO:0006357">
    <property type="term" value="P:regulation of transcription by RNA polymerase II"/>
    <property type="evidence" value="ECO:0007669"/>
    <property type="project" value="TreeGrafter"/>
</dbReference>
<proteinExistence type="predicted"/>
<dbReference type="Pfam" id="PF04056">
    <property type="entry name" value="Ssl1"/>
    <property type="match status" value="2"/>
</dbReference>
<feature type="domain" description="Ssl1-like" evidence="1">
    <location>
        <begin position="8"/>
        <end position="106"/>
    </location>
</feature>
<dbReference type="EMBL" id="HE573024">
    <property type="protein sequence ID" value="CCC50009.1"/>
    <property type="molecule type" value="Genomic_DNA"/>
</dbReference>
<feature type="domain" description="Ssl1-like" evidence="1">
    <location>
        <begin position="138"/>
        <end position="230"/>
    </location>
</feature>
<dbReference type="GO" id="GO:0005675">
    <property type="term" value="C:transcription factor TFIIH holo complex"/>
    <property type="evidence" value="ECO:0007669"/>
    <property type="project" value="TreeGrafter"/>
</dbReference>
<dbReference type="Gene3D" id="3.40.50.410">
    <property type="entry name" value="von Willebrand factor, type A domain"/>
    <property type="match status" value="1"/>
</dbReference>
<protein>
    <submittedName>
        <fullName evidence="2">Putative DNA repair and transcription factor protein</fullName>
    </submittedName>
</protein>
<dbReference type="PANTHER" id="PTHR12695:SF2">
    <property type="entry name" value="GENERAL TRANSCRIPTION FACTOR IIH SUBUNIT 2-RELATED"/>
    <property type="match status" value="1"/>
</dbReference>
<dbReference type="SUPFAM" id="SSF53300">
    <property type="entry name" value="vWA-like"/>
    <property type="match status" value="1"/>
</dbReference>
<evidence type="ECO:0000259" key="1">
    <source>
        <dbReference type="Pfam" id="PF04056"/>
    </source>
</evidence>
<evidence type="ECO:0000313" key="2">
    <source>
        <dbReference type="EMBL" id="CCC50009.1"/>
    </source>
</evidence>
<organism evidence="2">
    <name type="scientific">Trypanosoma vivax (strain Y486)</name>
    <dbReference type="NCBI Taxonomy" id="1055687"/>
    <lineage>
        <taxon>Eukaryota</taxon>
        <taxon>Discoba</taxon>
        <taxon>Euglenozoa</taxon>
        <taxon>Kinetoplastea</taxon>
        <taxon>Metakinetoplastina</taxon>
        <taxon>Trypanosomatida</taxon>
        <taxon>Trypanosomatidae</taxon>
        <taxon>Trypanosoma</taxon>
        <taxon>Duttonella</taxon>
    </lineage>
</organism>
<dbReference type="InterPro" id="IPR036465">
    <property type="entry name" value="vWFA_dom_sf"/>
</dbReference>
<accession>G0U1Q2</accession>
<dbReference type="GO" id="GO:0006289">
    <property type="term" value="P:nucleotide-excision repair"/>
    <property type="evidence" value="ECO:0007669"/>
    <property type="project" value="TreeGrafter"/>
</dbReference>